<keyword evidence="2" id="KW-1185">Reference proteome</keyword>
<evidence type="ECO:0000313" key="1">
    <source>
        <dbReference type="EMBL" id="PYG89140.1"/>
    </source>
</evidence>
<protein>
    <submittedName>
        <fullName evidence="1">Uncharacterized protein</fullName>
    </submittedName>
</protein>
<dbReference type="AlphaFoldDB" id="A0A318XPM9"/>
<dbReference type="OrthoDB" id="1739395at2"/>
<dbReference type="Proteomes" id="UP000248132">
    <property type="component" value="Unassembled WGS sequence"/>
</dbReference>
<name>A0A318XPM9_9FIRM</name>
<reference evidence="1 2" key="1">
    <citation type="submission" date="2018-06" db="EMBL/GenBank/DDBJ databases">
        <title>Genomic Encyclopedia of Type Strains, Phase I: the one thousand microbial genomes (KMG-I) project.</title>
        <authorList>
            <person name="Kyrpides N."/>
        </authorList>
    </citation>
    <scope>NUCLEOTIDE SEQUENCE [LARGE SCALE GENOMIC DNA]</scope>
    <source>
        <strain evidence="1 2">DSM 19573</strain>
    </source>
</reference>
<proteinExistence type="predicted"/>
<gene>
    <name evidence="1" type="ORF">LY28_00963</name>
</gene>
<dbReference type="RefSeq" id="WP_110461025.1">
    <property type="nucleotide sequence ID" value="NZ_QKMR01000004.1"/>
</dbReference>
<sequence>MSKIYAFLLIIPLMAILYLKAISFYEFDTKQRYIKNAVDSTAHKVMITGVMTDTDKEELLYKLRKLGKFKDTDLVLECGCMEQDGTWSELCSYSLGSVLERGEVFRIYVQSEAESRFSKIEAGSDYGNKLFYKAKAVCRVEKNQQKN</sequence>
<accession>A0A318XPM9</accession>
<evidence type="ECO:0000313" key="2">
    <source>
        <dbReference type="Proteomes" id="UP000248132"/>
    </source>
</evidence>
<comment type="caution">
    <text evidence="1">The sequence shown here is derived from an EMBL/GenBank/DDBJ whole genome shotgun (WGS) entry which is preliminary data.</text>
</comment>
<organism evidence="1 2">
    <name type="scientific">Ruminiclostridium sufflavum DSM 19573</name>
    <dbReference type="NCBI Taxonomy" id="1121337"/>
    <lineage>
        <taxon>Bacteria</taxon>
        <taxon>Bacillati</taxon>
        <taxon>Bacillota</taxon>
        <taxon>Clostridia</taxon>
        <taxon>Eubacteriales</taxon>
        <taxon>Oscillospiraceae</taxon>
        <taxon>Ruminiclostridium</taxon>
    </lineage>
</organism>
<dbReference type="EMBL" id="QKMR01000004">
    <property type="protein sequence ID" value="PYG89140.1"/>
    <property type="molecule type" value="Genomic_DNA"/>
</dbReference>